<dbReference type="OrthoDB" id="5950457at2759"/>
<comment type="caution">
    <text evidence="1">The sequence shown here is derived from an EMBL/GenBank/DDBJ whole genome shotgun (WGS) entry which is preliminary data.</text>
</comment>
<dbReference type="EMBL" id="LIAE01007591">
    <property type="protein sequence ID" value="PAV78238.1"/>
    <property type="molecule type" value="Genomic_DNA"/>
</dbReference>
<sequence>MAEQMLESKLKDEGFRDGSFANNPITGQPSCPFGFESILLFEINTTVYTKDKFLLGLDYERVWDGNVTAIRILNEDKDVSFRLHYNYGVYWCKRDRDLPPPKDSDIALFGGVYTSLY</sequence>
<dbReference type="AlphaFoldDB" id="A0A2A2KWD6"/>
<dbReference type="Proteomes" id="UP000218231">
    <property type="component" value="Unassembled WGS sequence"/>
</dbReference>
<proteinExistence type="predicted"/>
<protein>
    <submittedName>
        <fullName evidence="1">Uncharacterized protein</fullName>
    </submittedName>
</protein>
<keyword evidence="2" id="KW-1185">Reference proteome</keyword>
<gene>
    <name evidence="1" type="ORF">WR25_17646</name>
</gene>
<accession>A0A2A2KWD6</accession>
<evidence type="ECO:0000313" key="1">
    <source>
        <dbReference type="EMBL" id="PAV78238.1"/>
    </source>
</evidence>
<organism evidence="1 2">
    <name type="scientific">Diploscapter pachys</name>
    <dbReference type="NCBI Taxonomy" id="2018661"/>
    <lineage>
        <taxon>Eukaryota</taxon>
        <taxon>Metazoa</taxon>
        <taxon>Ecdysozoa</taxon>
        <taxon>Nematoda</taxon>
        <taxon>Chromadorea</taxon>
        <taxon>Rhabditida</taxon>
        <taxon>Rhabditina</taxon>
        <taxon>Rhabditomorpha</taxon>
        <taxon>Rhabditoidea</taxon>
        <taxon>Rhabditidae</taxon>
        <taxon>Diploscapter</taxon>
    </lineage>
</organism>
<evidence type="ECO:0000313" key="2">
    <source>
        <dbReference type="Proteomes" id="UP000218231"/>
    </source>
</evidence>
<name>A0A2A2KWD6_9BILA</name>
<reference evidence="1 2" key="1">
    <citation type="journal article" date="2017" name="Curr. Biol.">
        <title>Genome architecture and evolution of a unichromosomal asexual nematode.</title>
        <authorList>
            <person name="Fradin H."/>
            <person name="Zegar C."/>
            <person name="Gutwein M."/>
            <person name="Lucas J."/>
            <person name="Kovtun M."/>
            <person name="Corcoran D."/>
            <person name="Baugh L.R."/>
            <person name="Kiontke K."/>
            <person name="Gunsalus K."/>
            <person name="Fitch D.H."/>
            <person name="Piano F."/>
        </authorList>
    </citation>
    <scope>NUCLEOTIDE SEQUENCE [LARGE SCALE GENOMIC DNA]</scope>
    <source>
        <strain evidence="1">PF1309</strain>
    </source>
</reference>